<reference evidence="1 2" key="1">
    <citation type="submission" date="2016-01" db="EMBL/GenBank/DDBJ databases">
        <title>Whole genome sequencing of Bhargavaea cecembensis T14.</title>
        <authorList>
            <person name="Hong K.W."/>
        </authorList>
    </citation>
    <scope>NUCLEOTIDE SEQUENCE [LARGE SCALE GENOMIC DNA]</scope>
    <source>
        <strain evidence="1 2">T14</strain>
    </source>
</reference>
<name>A0A163EY20_9BACL</name>
<organism evidence="1 2">
    <name type="scientific">Bhargavaea cecembensis</name>
    <dbReference type="NCBI Taxonomy" id="394098"/>
    <lineage>
        <taxon>Bacteria</taxon>
        <taxon>Bacillati</taxon>
        <taxon>Bacillota</taxon>
        <taxon>Bacilli</taxon>
        <taxon>Bacillales</taxon>
        <taxon>Caryophanaceae</taxon>
        <taxon>Bhargavaea</taxon>
    </lineage>
</organism>
<evidence type="ECO:0000313" key="2">
    <source>
        <dbReference type="Proteomes" id="UP000076490"/>
    </source>
</evidence>
<proteinExistence type="predicted"/>
<protein>
    <submittedName>
        <fullName evidence="1">Uncharacterized protein</fullName>
    </submittedName>
</protein>
<dbReference type="Proteomes" id="UP000076490">
    <property type="component" value="Unassembled WGS sequence"/>
</dbReference>
<evidence type="ECO:0000313" key="1">
    <source>
        <dbReference type="EMBL" id="KZE37476.1"/>
    </source>
</evidence>
<sequence length="291" mass="32748">MIGMFIVRPAVGLYDRGGLVTAENSEKGTVEAAVRKGELNFLRFSTLLNQGFSSNAAEQSREYAYAKAFLNKFPGLFMELRSERERAMLAAARSDLEVFRNLFLTGQPFGRIEQTIKNFASHGSGFRIWFAADPERFPQLRTMLGKIPYLQVDTKKRNGRYHAAIVESTNPMDREEVRAAAERVLFVDLTRSRMEVGPLIVTDRFRMPEPQEAAPDPPQEGPGEAALLYFFIRRILFAVLFGLEEDLSEDVGLPLRSRLTIDRISLEGRAEAVVTSPLEMNTPVLHRMAGS</sequence>
<dbReference type="EMBL" id="LQNT01000011">
    <property type="protein sequence ID" value="KZE37476.1"/>
    <property type="molecule type" value="Genomic_DNA"/>
</dbReference>
<gene>
    <name evidence="1" type="ORF">AV656_12995</name>
</gene>
<comment type="caution">
    <text evidence="1">The sequence shown here is derived from an EMBL/GenBank/DDBJ whole genome shotgun (WGS) entry which is preliminary data.</text>
</comment>
<dbReference type="AlphaFoldDB" id="A0A163EY20"/>
<accession>A0A163EY20</accession>